<organism evidence="7 8">
    <name type="scientific">Kiritimatiella glycovorans</name>
    <dbReference type="NCBI Taxonomy" id="1307763"/>
    <lineage>
        <taxon>Bacteria</taxon>
        <taxon>Pseudomonadati</taxon>
        <taxon>Kiritimatiellota</taxon>
        <taxon>Kiritimatiellia</taxon>
        <taxon>Kiritimatiellales</taxon>
        <taxon>Kiritimatiellaceae</taxon>
        <taxon>Kiritimatiella</taxon>
    </lineage>
</organism>
<dbReference type="SUPFAM" id="SSF51735">
    <property type="entry name" value="NAD(P)-binding Rossmann-fold domains"/>
    <property type="match status" value="1"/>
</dbReference>
<proteinExistence type="inferred from homology"/>
<keyword evidence="1 4" id="KW-0479">Metal-binding</keyword>
<keyword evidence="2 4" id="KW-0862">Zinc</keyword>
<comment type="cofactor">
    <cofactor evidence="4">
        <name>Zn(2+)</name>
        <dbReference type="ChEBI" id="CHEBI:29105"/>
    </cofactor>
</comment>
<dbReference type="STRING" id="1307763.L21SP4_01358"/>
<keyword evidence="8" id="KW-1185">Reference proteome</keyword>
<feature type="domain" description="Alcohol dehydrogenase-like C-terminal" evidence="5">
    <location>
        <begin position="168"/>
        <end position="280"/>
    </location>
</feature>
<dbReference type="EMBL" id="CP010904">
    <property type="protein sequence ID" value="AKJ64606.1"/>
    <property type="molecule type" value="Genomic_DNA"/>
</dbReference>
<evidence type="ECO:0000313" key="7">
    <source>
        <dbReference type="EMBL" id="AKJ64606.1"/>
    </source>
</evidence>
<evidence type="ECO:0000256" key="2">
    <source>
        <dbReference type="ARBA" id="ARBA00022833"/>
    </source>
</evidence>
<feature type="domain" description="Alcohol dehydrogenase-like N-terminal" evidence="6">
    <location>
        <begin position="34"/>
        <end position="119"/>
    </location>
</feature>
<evidence type="ECO:0000256" key="1">
    <source>
        <dbReference type="ARBA" id="ARBA00022723"/>
    </source>
</evidence>
<dbReference type="InterPro" id="IPR011032">
    <property type="entry name" value="GroES-like_sf"/>
</dbReference>
<dbReference type="PANTHER" id="PTHR43401">
    <property type="entry name" value="L-THREONINE 3-DEHYDROGENASE"/>
    <property type="match status" value="1"/>
</dbReference>
<keyword evidence="3 7" id="KW-0560">Oxidoreductase</keyword>
<dbReference type="InterPro" id="IPR050129">
    <property type="entry name" value="Zn_alcohol_dh"/>
</dbReference>
<reference evidence="8" key="1">
    <citation type="submission" date="2015-02" db="EMBL/GenBank/DDBJ databases">
        <title>Description and complete genome sequence of the first cultured representative of the subdivision 5 of the Verrucomicrobia phylum.</title>
        <authorList>
            <person name="Spring S."/>
            <person name="Bunk B."/>
            <person name="Sproer C."/>
            <person name="Klenk H.-P."/>
        </authorList>
    </citation>
    <scope>NUCLEOTIDE SEQUENCE [LARGE SCALE GENOMIC DNA]</scope>
    <source>
        <strain evidence="8">L21-Fru-AB</strain>
    </source>
</reference>
<dbReference type="RefSeq" id="WP_052881921.1">
    <property type="nucleotide sequence ID" value="NZ_CP010904.1"/>
</dbReference>
<evidence type="ECO:0000313" key="8">
    <source>
        <dbReference type="Proteomes" id="UP000035268"/>
    </source>
</evidence>
<dbReference type="PROSITE" id="PS00059">
    <property type="entry name" value="ADH_ZINC"/>
    <property type="match status" value="1"/>
</dbReference>
<dbReference type="InterPro" id="IPR036291">
    <property type="entry name" value="NAD(P)-bd_dom_sf"/>
</dbReference>
<dbReference type="OrthoDB" id="9769198at2"/>
<evidence type="ECO:0000256" key="4">
    <source>
        <dbReference type="RuleBase" id="RU361277"/>
    </source>
</evidence>
<dbReference type="GO" id="GO:0008270">
    <property type="term" value="F:zinc ion binding"/>
    <property type="evidence" value="ECO:0007669"/>
    <property type="project" value="InterPro"/>
</dbReference>
<dbReference type="EC" id="1.1.1.14" evidence="7"/>
<protein>
    <submittedName>
        <fullName evidence="7">Sorbitol dehydrogenase</fullName>
        <ecNumber evidence="7">1.1.1.14</ecNumber>
    </submittedName>
</protein>
<dbReference type="Gene3D" id="3.40.50.720">
    <property type="entry name" value="NAD(P)-binding Rossmann-like Domain"/>
    <property type="match status" value="1"/>
</dbReference>
<evidence type="ECO:0000259" key="6">
    <source>
        <dbReference type="Pfam" id="PF08240"/>
    </source>
</evidence>
<dbReference type="Pfam" id="PF00107">
    <property type="entry name" value="ADH_zinc_N"/>
    <property type="match status" value="1"/>
</dbReference>
<comment type="similarity">
    <text evidence="4">Belongs to the zinc-containing alcohol dehydrogenase family.</text>
</comment>
<evidence type="ECO:0000256" key="3">
    <source>
        <dbReference type="ARBA" id="ARBA00023002"/>
    </source>
</evidence>
<dbReference type="KEGG" id="vbl:L21SP4_01358"/>
<reference evidence="7 8" key="2">
    <citation type="journal article" date="2016" name="ISME J.">
        <title>Characterization of the first cultured representative of Verrucomicrobia subdivision 5 indicates the proposal of a novel phylum.</title>
        <authorList>
            <person name="Spring S."/>
            <person name="Bunk B."/>
            <person name="Sproer C."/>
            <person name="Schumann P."/>
            <person name="Rohde M."/>
            <person name="Tindall B.J."/>
            <person name="Klenk H.P."/>
        </authorList>
    </citation>
    <scope>NUCLEOTIDE SEQUENCE [LARGE SCALE GENOMIC DNA]</scope>
    <source>
        <strain evidence="7 8">L21-Fru-AB</strain>
    </source>
</reference>
<dbReference type="InterPro" id="IPR002328">
    <property type="entry name" value="ADH_Zn_CS"/>
</dbReference>
<name>A0A0G3EDS7_9BACT</name>
<dbReference type="SUPFAM" id="SSF50129">
    <property type="entry name" value="GroES-like"/>
    <property type="match status" value="1"/>
</dbReference>
<dbReference type="InterPro" id="IPR013154">
    <property type="entry name" value="ADH-like_N"/>
</dbReference>
<dbReference type="InterPro" id="IPR013149">
    <property type="entry name" value="ADH-like_C"/>
</dbReference>
<dbReference type="Gene3D" id="3.90.180.10">
    <property type="entry name" value="Medium-chain alcohol dehydrogenases, catalytic domain"/>
    <property type="match status" value="2"/>
</dbReference>
<dbReference type="GO" id="GO:0003939">
    <property type="term" value="F:L-iditol 2-dehydrogenase (NAD+) activity"/>
    <property type="evidence" value="ECO:0007669"/>
    <property type="project" value="UniProtKB-EC"/>
</dbReference>
<sequence length="334" mass="36898">MQIPETMKAAMVTAPGQLEVRKVPVPEFWSEKCILLKNEATSICNLTDKHLMDGAEVHNGPPGTNTSTDPYILGHEICGSVVRKGSEVDDVDIGDRLSVRGWFASGGFADYVVIDRDYLKIPPAMSVEDGALLEMAAAVWLMVEQVVRLGDTVCLLGHGGAGNYFRRMIRAAGAARLFVVEPIADRRQYALEQGADAVIDPYGEDPVARIESLTDGEGVDVCIDACGEPDTINLMSRLPRRLGRVGMFGVPTEPVPDGNFFWIHEKALAVYSAGHHYDYTEWAHIKSLALVENGIIDFDDLITHRIRLDDVPDMIERIRARKEHIRKVLVEFGT</sequence>
<dbReference type="Pfam" id="PF08240">
    <property type="entry name" value="ADH_N"/>
    <property type="match status" value="1"/>
</dbReference>
<dbReference type="PANTHER" id="PTHR43401:SF2">
    <property type="entry name" value="L-THREONINE 3-DEHYDROGENASE"/>
    <property type="match status" value="1"/>
</dbReference>
<dbReference type="Proteomes" id="UP000035268">
    <property type="component" value="Chromosome"/>
</dbReference>
<accession>A0A0G3EDS7</accession>
<dbReference type="AlphaFoldDB" id="A0A0G3EDS7"/>
<gene>
    <name evidence="7" type="primary">gutB_2</name>
    <name evidence="7" type="ORF">L21SP4_01358</name>
</gene>
<evidence type="ECO:0000259" key="5">
    <source>
        <dbReference type="Pfam" id="PF00107"/>
    </source>
</evidence>